<dbReference type="Proteomes" id="UP000266385">
    <property type="component" value="Unassembled WGS sequence"/>
</dbReference>
<dbReference type="InterPro" id="IPR023401">
    <property type="entry name" value="ODC_N"/>
</dbReference>
<proteinExistence type="inferred from homology"/>
<sequence>MLLIDAAYVHDLLTYRDCIPVMADAMQMLSSGTTEQMLRNILPLDHGRMFGIMAGTMGPGGAWGAKLVSVTPERADPSIPSHQGVVILFDPASGAPACQVEAGAVTAIRTASASAMATDRLARADAGVAAIIGTGEQAWHHALAMREVREISEMRVWGRSTQNARALADRLSQETDCPIVVSETVQQAVDGADMISTVTAAREPVLLADWVQPGAHINLVGSSFDGPREIDNALIARSRLFADSSASVRAQGAEFRHALKSGAISDAHLLGEIGEVLSGKIDGRVGADDITIYNSLGHVIQDIAAAALIFQKARAGA</sequence>
<dbReference type="PIRSF" id="PIRSF001439">
    <property type="entry name" value="CryM"/>
    <property type="match status" value="1"/>
</dbReference>
<dbReference type="RefSeq" id="WP_119375101.1">
    <property type="nucleotide sequence ID" value="NZ_QWFX01000005.1"/>
</dbReference>
<dbReference type="InterPro" id="IPR003462">
    <property type="entry name" value="ODC_Mu_crystall"/>
</dbReference>
<dbReference type="PANTHER" id="PTHR13812:SF19">
    <property type="entry name" value="KETIMINE REDUCTASE MU-CRYSTALLIN"/>
    <property type="match status" value="1"/>
</dbReference>
<dbReference type="GO" id="GO:0016491">
    <property type="term" value="F:oxidoreductase activity"/>
    <property type="evidence" value="ECO:0007669"/>
    <property type="project" value="UniProtKB-ARBA"/>
</dbReference>
<dbReference type="FunFam" id="3.40.50.720:FF:000311">
    <property type="entry name" value="Ornithine cyclodeaminase"/>
    <property type="match status" value="1"/>
</dbReference>
<reference evidence="2 3" key="1">
    <citation type="submission" date="2018-08" db="EMBL/GenBank/DDBJ databases">
        <title>Henriciella mobilis sp. nov., isolated from seawater.</title>
        <authorList>
            <person name="Cheng H."/>
            <person name="Wu Y.-H."/>
            <person name="Xu X.-W."/>
            <person name="Guo L.-L."/>
        </authorList>
    </citation>
    <scope>NUCLEOTIDE SEQUENCE [LARGE SCALE GENOMIC DNA]</scope>
    <source>
        <strain evidence="2 3">JN25</strain>
    </source>
</reference>
<dbReference type="SUPFAM" id="SSF51735">
    <property type="entry name" value="NAD(P)-binding Rossmann-fold domains"/>
    <property type="match status" value="1"/>
</dbReference>
<dbReference type="GO" id="GO:0019752">
    <property type="term" value="P:carboxylic acid metabolic process"/>
    <property type="evidence" value="ECO:0007669"/>
    <property type="project" value="UniProtKB-ARBA"/>
</dbReference>
<dbReference type="OrthoDB" id="9785971at2"/>
<evidence type="ECO:0000256" key="1">
    <source>
        <dbReference type="ARBA" id="ARBA00008903"/>
    </source>
</evidence>
<evidence type="ECO:0000313" key="3">
    <source>
        <dbReference type="Proteomes" id="UP000266385"/>
    </source>
</evidence>
<dbReference type="PANTHER" id="PTHR13812">
    <property type="entry name" value="KETIMINE REDUCTASE MU-CRYSTALLIN"/>
    <property type="match status" value="1"/>
</dbReference>
<dbReference type="Gene3D" id="3.30.1780.10">
    <property type="entry name" value="ornithine cyclodeaminase, domain 1"/>
    <property type="match status" value="1"/>
</dbReference>
<dbReference type="GO" id="GO:0042562">
    <property type="term" value="F:hormone binding"/>
    <property type="evidence" value="ECO:0007669"/>
    <property type="project" value="TreeGrafter"/>
</dbReference>
<accession>A0A399RRR5</accession>
<evidence type="ECO:0000313" key="2">
    <source>
        <dbReference type="EMBL" id="RIJ33023.1"/>
    </source>
</evidence>
<organism evidence="2 3">
    <name type="scientific">Henriciella mobilis</name>
    <dbReference type="NCBI Taxonomy" id="2305467"/>
    <lineage>
        <taxon>Bacteria</taxon>
        <taxon>Pseudomonadati</taxon>
        <taxon>Pseudomonadota</taxon>
        <taxon>Alphaproteobacteria</taxon>
        <taxon>Hyphomonadales</taxon>
        <taxon>Hyphomonadaceae</taxon>
        <taxon>Henriciella</taxon>
    </lineage>
</organism>
<name>A0A399RRR5_9PROT</name>
<dbReference type="Gene3D" id="3.40.50.720">
    <property type="entry name" value="NAD(P)-binding Rossmann-like Domain"/>
    <property type="match status" value="1"/>
</dbReference>
<dbReference type="AlphaFoldDB" id="A0A399RRR5"/>
<dbReference type="Pfam" id="PF02423">
    <property type="entry name" value="OCD_Mu_crystall"/>
    <property type="match status" value="1"/>
</dbReference>
<comment type="similarity">
    <text evidence="1">Belongs to the ornithine cyclodeaminase/mu-crystallin family.</text>
</comment>
<gene>
    <name evidence="2" type="ORF">D1223_04045</name>
</gene>
<dbReference type="InterPro" id="IPR036291">
    <property type="entry name" value="NAD(P)-bd_dom_sf"/>
</dbReference>
<dbReference type="EMBL" id="QWFX01000005">
    <property type="protein sequence ID" value="RIJ33023.1"/>
    <property type="molecule type" value="Genomic_DNA"/>
</dbReference>
<comment type="caution">
    <text evidence="2">The sequence shown here is derived from an EMBL/GenBank/DDBJ whole genome shotgun (WGS) entry which is preliminary data.</text>
</comment>
<keyword evidence="3" id="KW-1185">Reference proteome</keyword>
<protein>
    <submittedName>
        <fullName evidence="2">Ornithine cyclodeaminase family protein</fullName>
    </submittedName>
</protein>
<dbReference type="GO" id="GO:0005737">
    <property type="term" value="C:cytoplasm"/>
    <property type="evidence" value="ECO:0007669"/>
    <property type="project" value="TreeGrafter"/>
</dbReference>